<name>A0ABU2FPV2_9EURY</name>
<dbReference type="SUPFAM" id="SSF56801">
    <property type="entry name" value="Acetyl-CoA synthetase-like"/>
    <property type="match status" value="1"/>
</dbReference>
<dbReference type="EMBL" id="JAMQOS010000003">
    <property type="protein sequence ID" value="MDS0282774.1"/>
    <property type="molecule type" value="Genomic_DNA"/>
</dbReference>
<accession>A0ABU2FPV2</accession>
<dbReference type="RefSeq" id="WP_310900601.1">
    <property type="nucleotide sequence ID" value="NZ_JAMQOS010000003.1"/>
</dbReference>
<keyword evidence="2" id="KW-1185">Reference proteome</keyword>
<sequence>MGHVSAAERLRIRVDAVRLRRAARGTVRTRQSARLQSLLSTVRSESRFYRRLYADLERPLTLDSLPPVTKPELMAAFDDVVTDPAVDRAGVDAFLADRDAVGERFLGRYPVWTTSGTTGEPGVFLQDDRALVAADAVGDRWMLPAIADVDVLARLVRARGRLAEIAVGGGHFAAASGVELLRREHPLLRDRVRLVDADQPLPDIVAELDAFRPAILIGYATVLLALERAQRAGRLSLDPAYIAPTGEAILPAQKVRLRETFGCPVRETYGATEFYGLATECGHGNLHANTDWAILEPVDEDYRPVPPGEPSETVLLTNLANRIQPLVRYDLGDSVTMHADRCPCGSHFPVLEVEGRQGDVLTFESRAGERVPVFPLALSTVVEETPGVVRCQLRQTGPRTVRVRLDAADGADQTAVWPRVEAALADFFAARDLPVAAELSAETPRRDPESGKYRYVWSDAP</sequence>
<comment type="caution">
    <text evidence="1">The sequence shown here is derived from an EMBL/GenBank/DDBJ whole genome shotgun (WGS) entry which is preliminary data.</text>
</comment>
<organism evidence="1 2">
    <name type="scientific">Haloarcula onubensis</name>
    <dbReference type="NCBI Taxonomy" id="2950539"/>
    <lineage>
        <taxon>Archaea</taxon>
        <taxon>Methanobacteriati</taxon>
        <taxon>Methanobacteriota</taxon>
        <taxon>Stenosarchaea group</taxon>
        <taxon>Halobacteria</taxon>
        <taxon>Halobacteriales</taxon>
        <taxon>Haloarculaceae</taxon>
        <taxon>Haloarcula</taxon>
    </lineage>
</organism>
<dbReference type="InterPro" id="IPR053158">
    <property type="entry name" value="CapK_Type1_Caps_Biosynth"/>
</dbReference>
<protein>
    <submittedName>
        <fullName evidence="1">Phenylacetate--CoA ligase family protein</fullName>
    </submittedName>
</protein>
<dbReference type="PANTHER" id="PTHR36932">
    <property type="entry name" value="CAPSULAR POLYSACCHARIDE BIOSYNTHESIS PROTEIN"/>
    <property type="match status" value="1"/>
</dbReference>
<dbReference type="GO" id="GO:0016874">
    <property type="term" value="F:ligase activity"/>
    <property type="evidence" value="ECO:0007669"/>
    <property type="project" value="UniProtKB-KW"/>
</dbReference>
<dbReference type="InterPro" id="IPR042099">
    <property type="entry name" value="ANL_N_sf"/>
</dbReference>
<gene>
    <name evidence="1" type="ORF">NDI86_11615</name>
</gene>
<dbReference type="Proteomes" id="UP001268864">
    <property type="component" value="Unassembled WGS sequence"/>
</dbReference>
<proteinExistence type="predicted"/>
<dbReference type="PANTHER" id="PTHR36932:SF1">
    <property type="entry name" value="CAPSULAR POLYSACCHARIDE BIOSYNTHESIS PROTEIN"/>
    <property type="match status" value="1"/>
</dbReference>
<reference evidence="1 2" key="1">
    <citation type="submission" date="2022-06" db="EMBL/GenBank/DDBJ databases">
        <title>Halomicroarcula sp. a new haloarchaeum isolate from saline soil.</title>
        <authorList>
            <person name="Strakova D."/>
            <person name="Galisteo C."/>
            <person name="Sanchez-Porro C."/>
            <person name="Ventosa A."/>
        </authorList>
    </citation>
    <scope>NUCLEOTIDE SEQUENCE [LARGE SCALE GENOMIC DNA]</scope>
    <source>
        <strain evidence="1 2">S3CR25-11</strain>
    </source>
</reference>
<evidence type="ECO:0000313" key="1">
    <source>
        <dbReference type="EMBL" id="MDS0282774.1"/>
    </source>
</evidence>
<keyword evidence="1" id="KW-0436">Ligase</keyword>
<evidence type="ECO:0000313" key="2">
    <source>
        <dbReference type="Proteomes" id="UP001268864"/>
    </source>
</evidence>
<dbReference type="Gene3D" id="3.40.50.12780">
    <property type="entry name" value="N-terminal domain of ligase-like"/>
    <property type="match status" value="1"/>
</dbReference>